<evidence type="ECO:0000313" key="1">
    <source>
        <dbReference type="EMBL" id="TNN67022.1"/>
    </source>
</evidence>
<evidence type="ECO:0000313" key="2">
    <source>
        <dbReference type="Proteomes" id="UP000314294"/>
    </source>
</evidence>
<reference evidence="1 2" key="1">
    <citation type="submission" date="2019-03" db="EMBL/GenBank/DDBJ databases">
        <title>First draft genome of Liparis tanakae, snailfish: a comprehensive survey of snailfish specific genes.</title>
        <authorList>
            <person name="Kim W."/>
            <person name="Song I."/>
            <person name="Jeong J.-H."/>
            <person name="Kim D."/>
            <person name="Kim S."/>
            <person name="Ryu S."/>
            <person name="Song J.Y."/>
            <person name="Lee S.K."/>
        </authorList>
    </citation>
    <scope>NUCLEOTIDE SEQUENCE [LARGE SCALE GENOMIC DNA]</scope>
    <source>
        <tissue evidence="1">Muscle</tissue>
    </source>
</reference>
<proteinExistence type="predicted"/>
<protein>
    <submittedName>
        <fullName evidence="1">Uncharacterized protein</fullName>
    </submittedName>
</protein>
<dbReference type="AlphaFoldDB" id="A0A4Z2HQG6"/>
<gene>
    <name evidence="1" type="ORF">EYF80_022795</name>
</gene>
<dbReference type="EMBL" id="SRLO01000211">
    <property type="protein sequence ID" value="TNN67022.1"/>
    <property type="molecule type" value="Genomic_DNA"/>
</dbReference>
<keyword evidence="2" id="KW-1185">Reference proteome</keyword>
<comment type="caution">
    <text evidence="1">The sequence shown here is derived from an EMBL/GenBank/DDBJ whole genome shotgun (WGS) entry which is preliminary data.</text>
</comment>
<organism evidence="1 2">
    <name type="scientific">Liparis tanakae</name>
    <name type="common">Tanaka's snailfish</name>
    <dbReference type="NCBI Taxonomy" id="230148"/>
    <lineage>
        <taxon>Eukaryota</taxon>
        <taxon>Metazoa</taxon>
        <taxon>Chordata</taxon>
        <taxon>Craniata</taxon>
        <taxon>Vertebrata</taxon>
        <taxon>Euteleostomi</taxon>
        <taxon>Actinopterygii</taxon>
        <taxon>Neopterygii</taxon>
        <taxon>Teleostei</taxon>
        <taxon>Neoteleostei</taxon>
        <taxon>Acanthomorphata</taxon>
        <taxon>Eupercaria</taxon>
        <taxon>Perciformes</taxon>
        <taxon>Cottioidei</taxon>
        <taxon>Cottales</taxon>
        <taxon>Liparidae</taxon>
        <taxon>Liparis</taxon>
    </lineage>
</organism>
<dbReference type="Proteomes" id="UP000314294">
    <property type="component" value="Unassembled WGS sequence"/>
</dbReference>
<accession>A0A4Z2HQG6</accession>
<name>A0A4Z2HQG6_9TELE</name>
<sequence>MLDSTGGPAKLRAAETLHYPVRSKRWQESGGGSVCASCLPMAPLGLLAGTPLQEDTAKEPKVYLERTDYGVEENANATVALERE</sequence>